<proteinExistence type="predicted"/>
<feature type="signal peptide" evidence="1">
    <location>
        <begin position="1"/>
        <end position="15"/>
    </location>
</feature>
<keyword evidence="1" id="KW-0732">Signal</keyword>
<organism evidence="2 3">
    <name type="scientific">Rotaria socialis</name>
    <dbReference type="NCBI Taxonomy" id="392032"/>
    <lineage>
        <taxon>Eukaryota</taxon>
        <taxon>Metazoa</taxon>
        <taxon>Spiralia</taxon>
        <taxon>Gnathifera</taxon>
        <taxon>Rotifera</taxon>
        <taxon>Eurotatoria</taxon>
        <taxon>Bdelloidea</taxon>
        <taxon>Philodinida</taxon>
        <taxon>Philodinidae</taxon>
        <taxon>Rotaria</taxon>
    </lineage>
</organism>
<evidence type="ECO:0000256" key="1">
    <source>
        <dbReference type="SAM" id="SignalP"/>
    </source>
</evidence>
<dbReference type="AlphaFoldDB" id="A0A818BGA8"/>
<evidence type="ECO:0000313" key="2">
    <source>
        <dbReference type="EMBL" id="CAF3416203.1"/>
    </source>
</evidence>
<accession>A0A818BGA8</accession>
<comment type="caution">
    <text evidence="2">The sequence shown here is derived from an EMBL/GenBank/DDBJ whole genome shotgun (WGS) entry which is preliminary data.</text>
</comment>
<protein>
    <submittedName>
        <fullName evidence="2">Uncharacterized protein</fullName>
    </submittedName>
</protein>
<reference evidence="2" key="1">
    <citation type="submission" date="2021-02" db="EMBL/GenBank/DDBJ databases">
        <authorList>
            <person name="Nowell W R."/>
        </authorList>
    </citation>
    <scope>NUCLEOTIDE SEQUENCE</scope>
</reference>
<feature type="chain" id="PRO_5032333804" evidence="1">
    <location>
        <begin position="16"/>
        <end position="66"/>
    </location>
</feature>
<gene>
    <name evidence="2" type="ORF">KIK155_LOCUS9497</name>
</gene>
<dbReference type="Proteomes" id="UP000663865">
    <property type="component" value="Unassembled WGS sequence"/>
</dbReference>
<sequence length="66" mass="7211">MVFSVLIAFTSMVMAMPNFPLFYITMLKLPEDKCGGTCKVGPHAIGCCSECYCSVEWAGYGSCKNK</sequence>
<dbReference type="EMBL" id="CAJNYV010001355">
    <property type="protein sequence ID" value="CAF3416203.1"/>
    <property type="molecule type" value="Genomic_DNA"/>
</dbReference>
<evidence type="ECO:0000313" key="3">
    <source>
        <dbReference type="Proteomes" id="UP000663865"/>
    </source>
</evidence>
<name>A0A818BGA8_9BILA</name>